<name>W6M8U2_9GAMM</name>
<dbReference type="AlphaFoldDB" id="W6M8U2"/>
<accession>W6M8U2</accession>
<reference evidence="2" key="1">
    <citation type="submission" date="2013-07" db="EMBL/GenBank/DDBJ databases">
        <authorList>
            <person name="McIlroy S."/>
        </authorList>
    </citation>
    <scope>NUCLEOTIDE SEQUENCE [LARGE SCALE GENOMIC DNA]</scope>
    <source>
        <strain evidence="2">Run_A_D11</strain>
    </source>
</reference>
<gene>
    <name evidence="2" type="ORF">BN873_240068</name>
</gene>
<dbReference type="OrthoDB" id="9801704at2"/>
<evidence type="ECO:0000259" key="1">
    <source>
        <dbReference type="Pfam" id="PF10047"/>
    </source>
</evidence>
<organism evidence="2 3">
    <name type="scientific">Candidatus Competibacter denitrificans Run_A_D11</name>
    <dbReference type="NCBI Taxonomy" id="1400863"/>
    <lineage>
        <taxon>Bacteria</taxon>
        <taxon>Pseudomonadati</taxon>
        <taxon>Pseudomonadota</taxon>
        <taxon>Gammaproteobacteria</taxon>
        <taxon>Candidatus Competibacteraceae</taxon>
        <taxon>Candidatus Competibacter</taxon>
    </lineage>
</organism>
<sequence length="67" mass="7869">MIERIITILRDLPPERQAEILDFAEFLKKRTPRDRMLRPYGFCAGEFQVPDDFDAPLPGSEMELFEP</sequence>
<dbReference type="Proteomes" id="UP000035760">
    <property type="component" value="Unassembled WGS sequence"/>
</dbReference>
<evidence type="ECO:0000313" key="2">
    <source>
        <dbReference type="EMBL" id="CDI02120.1"/>
    </source>
</evidence>
<evidence type="ECO:0000313" key="3">
    <source>
        <dbReference type="Proteomes" id="UP000035760"/>
    </source>
</evidence>
<keyword evidence="3" id="KW-1185">Reference proteome</keyword>
<reference evidence="2" key="2">
    <citation type="submission" date="2014-03" db="EMBL/GenBank/DDBJ databases">
        <title>Candidatus Competibacter-lineage genomes retrieved from metagenomes reveal functional metabolic diversity.</title>
        <authorList>
            <person name="McIlroy S.J."/>
            <person name="Albertsen M."/>
            <person name="Andresen E.K."/>
            <person name="Saunders A.M."/>
            <person name="Kristiansen R."/>
            <person name="Stokholm-Bjerregaard M."/>
            <person name="Nielsen K.L."/>
            <person name="Nielsen P.H."/>
        </authorList>
    </citation>
    <scope>NUCLEOTIDE SEQUENCE</scope>
    <source>
        <strain evidence="2">Run_A_D11</strain>
    </source>
</reference>
<dbReference type="InterPro" id="IPR018739">
    <property type="entry name" value="DUF2281"/>
</dbReference>
<dbReference type="STRING" id="1400863.BN873_240068"/>
<dbReference type="RefSeq" id="WP_053085255.1">
    <property type="nucleotide sequence ID" value="NZ_CBTJ020000030.1"/>
</dbReference>
<feature type="domain" description="DUF2281" evidence="1">
    <location>
        <begin position="5"/>
        <end position="57"/>
    </location>
</feature>
<dbReference type="EMBL" id="CBTJ020000030">
    <property type="protein sequence ID" value="CDI02120.1"/>
    <property type="molecule type" value="Genomic_DNA"/>
</dbReference>
<dbReference type="Pfam" id="PF10047">
    <property type="entry name" value="DUF2281"/>
    <property type="match status" value="1"/>
</dbReference>
<comment type="caution">
    <text evidence="2">The sequence shown here is derived from an EMBL/GenBank/DDBJ whole genome shotgun (WGS) entry which is preliminary data.</text>
</comment>
<proteinExistence type="predicted"/>
<protein>
    <recommendedName>
        <fullName evidence="1">DUF2281 domain-containing protein</fullName>
    </recommendedName>
</protein>